<sequence length="162" mass="17396">MAPIRPIPLEDALHLLAGGFLRGGIGGFLKGGSSHSTATVGGQKDVRAGIAMGYVELMREMGATWLERNLAMVCRHLLELAAKCGSLAYTSSPAQAAEAIFLRRCVSYILRASVGTMLSEQAQITACKYLGQLLADYINSFGEVLPFVHLPIFDLCTLSCQF</sequence>
<dbReference type="GO" id="GO:0005794">
    <property type="term" value="C:Golgi apparatus"/>
    <property type="evidence" value="ECO:0007669"/>
    <property type="project" value="TreeGrafter"/>
</dbReference>
<dbReference type="GO" id="GO:0016020">
    <property type="term" value="C:membrane"/>
    <property type="evidence" value="ECO:0007669"/>
    <property type="project" value="TreeGrafter"/>
</dbReference>
<dbReference type="GO" id="GO:0005829">
    <property type="term" value="C:cytosol"/>
    <property type="evidence" value="ECO:0007669"/>
    <property type="project" value="GOC"/>
</dbReference>
<dbReference type="GO" id="GO:0008104">
    <property type="term" value="P:intracellular protein localization"/>
    <property type="evidence" value="ECO:0007669"/>
    <property type="project" value="TreeGrafter"/>
</dbReference>
<dbReference type="InterPro" id="IPR040108">
    <property type="entry name" value="Laa1/Sip1/HEATR5"/>
</dbReference>
<dbReference type="EMBL" id="UYRV01027757">
    <property type="protein sequence ID" value="VDK81440.1"/>
    <property type="molecule type" value="Genomic_DNA"/>
</dbReference>
<dbReference type="OrthoDB" id="192608at2759"/>
<dbReference type="GO" id="GO:0006897">
    <property type="term" value="P:endocytosis"/>
    <property type="evidence" value="ECO:0007669"/>
    <property type="project" value="TreeGrafter"/>
</dbReference>
<dbReference type="PANTHER" id="PTHR21663">
    <property type="entry name" value="HYPOTHETICAL HEAT DOMAIN-CONTAINING"/>
    <property type="match status" value="1"/>
</dbReference>
<accession>A0A3P6TQP4</accession>
<dbReference type="GO" id="GO:0042147">
    <property type="term" value="P:retrograde transport, endosome to Golgi"/>
    <property type="evidence" value="ECO:0007669"/>
    <property type="project" value="TreeGrafter"/>
</dbReference>
<organism evidence="1 2">
    <name type="scientific">Cylicostephanus goldi</name>
    <name type="common">Nematode worm</name>
    <dbReference type="NCBI Taxonomy" id="71465"/>
    <lineage>
        <taxon>Eukaryota</taxon>
        <taxon>Metazoa</taxon>
        <taxon>Ecdysozoa</taxon>
        <taxon>Nematoda</taxon>
        <taxon>Chromadorea</taxon>
        <taxon>Rhabditida</taxon>
        <taxon>Rhabditina</taxon>
        <taxon>Rhabditomorpha</taxon>
        <taxon>Strongyloidea</taxon>
        <taxon>Strongylidae</taxon>
        <taxon>Cylicostephanus</taxon>
    </lineage>
</organism>
<gene>
    <name evidence="1" type="ORF">CGOC_LOCUS7834</name>
</gene>
<dbReference type="AlphaFoldDB" id="A0A3P6TQP4"/>
<proteinExistence type="predicted"/>
<protein>
    <recommendedName>
        <fullName evidence="3">Exportin-T</fullName>
    </recommendedName>
</protein>
<dbReference type="GO" id="GO:0030139">
    <property type="term" value="C:endocytic vesicle"/>
    <property type="evidence" value="ECO:0007669"/>
    <property type="project" value="TreeGrafter"/>
</dbReference>
<reference evidence="1 2" key="1">
    <citation type="submission" date="2018-11" db="EMBL/GenBank/DDBJ databases">
        <authorList>
            <consortium name="Pathogen Informatics"/>
        </authorList>
    </citation>
    <scope>NUCLEOTIDE SEQUENCE [LARGE SCALE GENOMIC DNA]</scope>
</reference>
<dbReference type="PANTHER" id="PTHR21663:SF0">
    <property type="entry name" value="HEAT REPEAT-CONTAINING PROTEIN 5B"/>
    <property type="match status" value="1"/>
</dbReference>
<name>A0A3P6TQP4_CYLGO</name>
<evidence type="ECO:0000313" key="2">
    <source>
        <dbReference type="Proteomes" id="UP000271889"/>
    </source>
</evidence>
<dbReference type="Proteomes" id="UP000271889">
    <property type="component" value="Unassembled WGS sequence"/>
</dbReference>
<keyword evidence="2" id="KW-1185">Reference proteome</keyword>
<evidence type="ECO:0000313" key="1">
    <source>
        <dbReference type="EMBL" id="VDK81440.1"/>
    </source>
</evidence>
<evidence type="ECO:0008006" key="3">
    <source>
        <dbReference type="Google" id="ProtNLM"/>
    </source>
</evidence>